<organism evidence="2">
    <name type="scientific">Ixodes ricinus</name>
    <name type="common">Common tick</name>
    <name type="synonym">Acarus ricinus</name>
    <dbReference type="NCBI Taxonomy" id="34613"/>
    <lineage>
        <taxon>Eukaryota</taxon>
        <taxon>Metazoa</taxon>
        <taxon>Ecdysozoa</taxon>
        <taxon>Arthropoda</taxon>
        <taxon>Chelicerata</taxon>
        <taxon>Arachnida</taxon>
        <taxon>Acari</taxon>
        <taxon>Parasitiformes</taxon>
        <taxon>Ixodida</taxon>
        <taxon>Ixodoidea</taxon>
        <taxon>Ixodidae</taxon>
        <taxon>Ixodinae</taxon>
        <taxon>Ixodes</taxon>
    </lineage>
</organism>
<proteinExistence type="evidence at transcript level"/>
<dbReference type="PANTHER" id="PTHR33332">
    <property type="entry name" value="REVERSE TRANSCRIPTASE DOMAIN-CONTAINING PROTEIN"/>
    <property type="match status" value="1"/>
</dbReference>
<dbReference type="Pfam" id="PF00078">
    <property type="entry name" value="RVT_1"/>
    <property type="match status" value="1"/>
</dbReference>
<name>A0A131XPY7_IXORI</name>
<dbReference type="AlphaFoldDB" id="A0A131XPY7"/>
<protein>
    <submittedName>
        <fullName evidence="2">Putative l3</fullName>
    </submittedName>
</protein>
<dbReference type="SUPFAM" id="SSF56672">
    <property type="entry name" value="DNA/RNA polymerases"/>
    <property type="match status" value="1"/>
</dbReference>
<dbReference type="InterPro" id="IPR043502">
    <property type="entry name" value="DNA/RNA_pol_sf"/>
</dbReference>
<evidence type="ECO:0000313" key="2">
    <source>
        <dbReference type="EMBL" id="JAP69464.1"/>
    </source>
</evidence>
<dbReference type="PRINTS" id="PR01345">
    <property type="entry name" value="CERVTRCPTASE"/>
</dbReference>
<dbReference type="InterPro" id="IPR000477">
    <property type="entry name" value="RT_dom"/>
</dbReference>
<dbReference type="GO" id="GO:0071897">
    <property type="term" value="P:DNA biosynthetic process"/>
    <property type="evidence" value="ECO:0007669"/>
    <property type="project" value="UniProtKB-ARBA"/>
</dbReference>
<sequence>SLSVYSGVPQGSVLGPLLFLIYVNDIGNNVHPLTKVRLFADDCVLYSNVTEQNDQENLNSSLHALSKWCLEWGLNINYQKSVAMTITHKKEILEFQYEICSTPLIKTDKVKYLGVQITRDLKWDAHVNYVCNIARRKMGFLRRQLKNTTLECKLTAYKTLIRPTLEYASIIWDPHQLYLSHGIEKIQNWGLRFIFSKYRRAESMSDLLEQSKMQSLGVRRIIARLKFIHQLYHGHLKMRADNYLRKPHSHSNRTNHSKMIKPYISHNDTFKYSFFVHSIEDW</sequence>
<accession>A0A131XPY7</accession>
<feature type="non-terminal residue" evidence="2">
    <location>
        <position position="1"/>
    </location>
</feature>
<feature type="domain" description="Reverse transcriptase" evidence="1">
    <location>
        <begin position="1"/>
        <end position="117"/>
    </location>
</feature>
<dbReference type="EMBL" id="GEFM01006332">
    <property type="protein sequence ID" value="JAP69464.1"/>
    <property type="molecule type" value="mRNA"/>
</dbReference>
<dbReference type="PROSITE" id="PS50878">
    <property type="entry name" value="RT_POL"/>
    <property type="match status" value="1"/>
</dbReference>
<reference evidence="2" key="1">
    <citation type="submission" date="2016-02" db="EMBL/GenBank/DDBJ databases">
        <title>RNAseq analyses of the midgut from blood- or serum-fed Ixodes ricinus ticks.</title>
        <authorList>
            <person name="Perner J."/>
            <person name="Provaznik J."/>
            <person name="Schrenkova J."/>
            <person name="Urbanova V."/>
            <person name="Ribeiro J.M."/>
            <person name="Kopacek P."/>
        </authorList>
    </citation>
    <scope>NUCLEOTIDE SEQUENCE</scope>
    <source>
        <tissue evidence="2">Gut</tissue>
    </source>
</reference>
<evidence type="ECO:0000259" key="1">
    <source>
        <dbReference type="PROSITE" id="PS50878"/>
    </source>
</evidence>
<feature type="non-terminal residue" evidence="2">
    <location>
        <position position="282"/>
    </location>
</feature>